<evidence type="ECO:0000313" key="2">
    <source>
        <dbReference type="Proteomes" id="UP001517388"/>
    </source>
</evidence>
<dbReference type="Proteomes" id="UP001517388">
    <property type="component" value="Unassembled WGS sequence"/>
</dbReference>
<organism evidence="1 2">
    <name type="scientific">Dolichospermum flos-aquae UHCC 0037</name>
    <dbReference type="NCBI Taxonomy" id="2590026"/>
    <lineage>
        <taxon>Bacteria</taxon>
        <taxon>Bacillati</taxon>
        <taxon>Cyanobacteriota</taxon>
        <taxon>Cyanophyceae</taxon>
        <taxon>Nostocales</taxon>
        <taxon>Aphanizomenonaceae</taxon>
        <taxon>Dolichospermum</taxon>
    </lineage>
</organism>
<sequence>MNSIQLNHIGTIKLSGAEISDFDPISQRLFVTGESANKPVLQVVDVSDANNPTQVTNIDLSSLGAGIQSVAVRKGIGTGNSIVAIAISANISTDPGKIAFYDAVTLTKISEVTVGALPDMITFTADGSKLLVTNEGEPSENYAIDPEGSISIIDVSGNIASLDNSKVTTANFTAFNGQKETLTAAGVRLFGLNATVAQDLEPEYIAVSPDGKTAFVTLQENNAFAVLDIATASITKIVPLGFKDHNLPGNGLDASDRDVNGTSSGGGKINIQNWPIFGMYQPDAISSFQIADKTYYITANEGDARIRPTANGTFGNEGSLFNEEARVSSLNLDPTAFPNATELKKPENLGRLTVTNKLGDTDGDGDFDKLYAYGTRSFSIWDDQGKLVYDSGDQIEQILKQQTPTFFNANNGSATEFDTRSDNKGPEPESAIVGVINGILYGFVGLERAGGGVMVYNLSNPTAPQFVQYIRTEGDVSPEGLKFISAENSPNFRPMLAVSNEVSNTVSFYEIASQPKLTTYEFQNLPKLGTTSTGQDILLGGFSGLYFQGVADNGNLKFVTNTDRGPNGEPTGQNRPFLLPNFQPEIVSFELNQTTNQITITKRTGLFREDGTTPLTGLPNVQAGAGGTAYTDEIGVDLNGQILPNDTLGADVEGIVIAPNGNYWLVDEYRPGIYHFDVNGKLLDRFVPQGTAAATEPDQPAGTFGTEVLPAVYAQRRANRGFEAIALEGNKLYAFIQSPIDNPDNGTDTTSRNSRNLRILEFDIVSKQVTGEYLYLLDDITGSGNAKTDKIGDAVALGNGKFAVVERDDRSDNTSNKLIYQIDLTTATNINNPANFTLPSAKTIEQLSPAELTTAGIIAANKTLIVNAAQVGYTGVEKLEGLALVAPNILALINDNDFNVAGTTIPEKLGIIELANNLPVTISGTSGNDVLLASASGYTLLGLAGNDSIDGVTGTGDNILDGGEGDDEIFAKENDTALGGSGNDQIFSDGQGNNILSGGEGNDQIFPDRNDKVFGDTGNDIIFSGLGGNTLTGGDGQDTFWLANAAYLQSPNIITDFNPAQDLLNVNVDGFKDINQLTLSPQGDYTLISANSNPLAILKNYELPQFAITSASATEGNIIIFTVTRTGNNSSSQSVTVTTSIATGDTASDTDLTAKTATLTFAPGETTTTFAVQTTPDVLFEGNETFTVSLSNPTNVSIISSTNATAQGTITNDDAAPIFSIATAEASEGNAINFTVTRTGDAQAQQSVTVVTSIATGDTASDTDLTAKTETLTFAQGETTKIFAVQTTPDVLFEDQETFTASLSNATNGAIISSTNATAKGTINNDDAAPIFSIAAAQALEGSAINFTLTRTGDAQANQTVTVSTSIEAQNTATASDFSGNTQTLTFAQGETTKTFTVATIQDSLVEDNETFTVSLSSPTNGAIISSTNGIALGTITDDDTPAEFRISAAEALEGNAINFTVTRSRDNLIAQSVTVATSIATDDTASANDLTAKTETLTFATGETSKTFTVQTTQDSLFEGNETFTVSLSNPNNGAVVSSTNGTAKGTINNDDAAPIFSIAAASATEGSAVNFTVTRTGDAQSNQSVTVATSIATDDTASANDLTAKTETLTFATGETSKTFTVQTTQDSLFEGNETFTVSLSNPNNGAVVSSTNATAKGTINNDDAAPIFSIAAASATEGSAVNFTVTRTGDAQANQSVTVATSIATDDTASASDLTANTQTETLTFATGETSKTFTVQTTQDSLFEGNETFTVSLSNPTNSAVISPNNGTAKGTINNDDAAPINQAPTNITLQNPITTLSEGTSTTTRLKVADIVITDDGLGSNTISLTGVDAASFEVEGTVLYIKKDTKLDYETKNSYGVTVNVDDTTVGNTPDVFTNFTLTVTDVNYAPEVKPNQIFSYTENKTANFQVGTVLATDDIAVTGFAIASGNDSGFFNINNQGIITLTDKGVTSAANDFERSPNSFTLGIIAKDAAEATSQVTNVTINVTNDPTDDNKKPNLQSFTQSGQEDQIISFGIGDFKDKGKYGDEDNNDLMAIKVVSLPTAGSLTFVNGQQVTKNQEILVNDLANLRYNPVVNANGNVATLTVAAIDNGTPKVESDPATITINLTPVNDPPVAKNDQLSVSQGSAGTINPLNNDSDPEGDSLKLTGKTDGKYGKVDINGNNLTYTLLDGNYLGNDVFSYTVSDGSLSASADVRVTVTGKATTATVAPTQLISIAPVDKLIPKEAGTLTGIVDKLGYEFPNNYNPSLVKNSLQNALNQTTAAFNNLFGLYEVDDVTGSVNGIKPGEIGYAKAALSKVVDNFIVRVGGSSSGAASDVIVSGGKIYSPFVIANGGNFSGNLQAAINAFFAANPNNSPATAQNYTTLPVAYFSFGVANPDGAAHLRSFGNNTFGFEDLPAGVGVSDYDFNDAVFSFGAIA</sequence>
<protein>
    <submittedName>
        <fullName evidence="1">DUF4114 domain-containing protein</fullName>
    </submittedName>
</protein>
<gene>
    <name evidence="1" type="ORF">FJR39_01710</name>
</gene>
<keyword evidence="2" id="KW-1185">Reference proteome</keyword>
<name>A0ACC7S0Z7_DOLFA</name>
<evidence type="ECO:0000313" key="1">
    <source>
        <dbReference type="EMBL" id="MTJ42014.1"/>
    </source>
</evidence>
<comment type="caution">
    <text evidence="1">The sequence shown here is derived from an EMBL/GenBank/DDBJ whole genome shotgun (WGS) entry which is preliminary data.</text>
</comment>
<accession>A0ACC7S0Z7</accession>
<reference evidence="2" key="1">
    <citation type="journal article" date="2020" name="Toxins">
        <title>Phylogenomic Analysis of Secondary Metabolism in the Toxic Cyanobacterial Genera Anabaena, Dolichospermum and Aphanizomenon.</title>
        <authorList>
            <person name="Oesterholm J."/>
            <person name="Popin R.V."/>
            <person name="Fewer D.P."/>
            <person name="Sivonen K."/>
        </authorList>
    </citation>
    <scope>NUCLEOTIDE SEQUENCE [LARGE SCALE GENOMIC DNA]</scope>
    <source>
        <strain evidence="2">UHCC 0037</strain>
    </source>
</reference>
<dbReference type="EMBL" id="VILF01000001">
    <property type="protein sequence ID" value="MTJ42014.1"/>
    <property type="molecule type" value="Genomic_DNA"/>
</dbReference>
<proteinExistence type="predicted"/>